<comment type="caution">
    <text evidence="9">The sequence shown here is derived from an EMBL/GenBank/DDBJ whole genome shotgun (WGS) entry which is preliminary data.</text>
</comment>
<dbReference type="Pfam" id="PF00441">
    <property type="entry name" value="Acyl-CoA_dh_1"/>
    <property type="match status" value="1"/>
</dbReference>
<dbReference type="PANTHER" id="PTHR43884">
    <property type="entry name" value="ACYL-COA DEHYDROGENASE"/>
    <property type="match status" value="1"/>
</dbReference>
<dbReference type="GO" id="GO:0003995">
    <property type="term" value="F:acyl-CoA dehydrogenase activity"/>
    <property type="evidence" value="ECO:0007669"/>
    <property type="project" value="InterPro"/>
</dbReference>
<evidence type="ECO:0000313" key="9">
    <source>
        <dbReference type="EMBL" id="NPT56414.1"/>
    </source>
</evidence>
<keyword evidence="3" id="KW-0285">Flavoprotein</keyword>
<comment type="cofactor">
    <cofactor evidence="1">
        <name>FAD</name>
        <dbReference type="ChEBI" id="CHEBI:57692"/>
    </cofactor>
</comment>
<evidence type="ECO:0000256" key="5">
    <source>
        <dbReference type="ARBA" id="ARBA00023002"/>
    </source>
</evidence>
<dbReference type="SUPFAM" id="SSF56645">
    <property type="entry name" value="Acyl-CoA dehydrogenase NM domain-like"/>
    <property type="match status" value="1"/>
</dbReference>
<accession>A0A972SIU0</accession>
<evidence type="ECO:0000256" key="4">
    <source>
        <dbReference type="ARBA" id="ARBA00022827"/>
    </source>
</evidence>
<dbReference type="InterPro" id="IPR009075">
    <property type="entry name" value="AcylCo_DH/oxidase_C"/>
</dbReference>
<dbReference type="EMBL" id="WOEZ01000092">
    <property type="protein sequence ID" value="NPT56414.1"/>
    <property type="molecule type" value="Genomic_DNA"/>
</dbReference>
<dbReference type="PANTHER" id="PTHR43884:SF12">
    <property type="entry name" value="ISOVALERYL-COA DEHYDROGENASE, MITOCHONDRIAL-RELATED"/>
    <property type="match status" value="1"/>
</dbReference>
<dbReference type="PROSITE" id="PS00072">
    <property type="entry name" value="ACYL_COA_DH_1"/>
    <property type="match status" value="1"/>
</dbReference>
<evidence type="ECO:0000256" key="2">
    <source>
        <dbReference type="ARBA" id="ARBA00009347"/>
    </source>
</evidence>
<gene>
    <name evidence="9" type="ORF">GNZ13_17930</name>
</gene>
<dbReference type="InterPro" id="IPR046373">
    <property type="entry name" value="Acyl-CoA_Oxase/DH_mid-dom_sf"/>
</dbReference>
<dbReference type="InterPro" id="IPR036250">
    <property type="entry name" value="AcylCo_DH-like_C"/>
</dbReference>
<dbReference type="InterPro" id="IPR006091">
    <property type="entry name" value="Acyl-CoA_Oxase/DH_mid-dom"/>
</dbReference>
<keyword evidence="4" id="KW-0274">FAD</keyword>
<dbReference type="InterPro" id="IPR006089">
    <property type="entry name" value="Acyl-CoA_DH_CS"/>
</dbReference>
<dbReference type="InterPro" id="IPR009100">
    <property type="entry name" value="AcylCoA_DH/oxidase_NM_dom_sf"/>
</dbReference>
<evidence type="ECO:0000313" key="10">
    <source>
        <dbReference type="Proteomes" id="UP000655523"/>
    </source>
</evidence>
<comment type="similarity">
    <text evidence="2">Belongs to the acyl-CoA dehydrogenase family.</text>
</comment>
<dbReference type="FunFam" id="1.20.140.10:FF:000001">
    <property type="entry name" value="Acyl-CoA dehydrogenase"/>
    <property type="match status" value="1"/>
</dbReference>
<dbReference type="InterPro" id="IPR013786">
    <property type="entry name" value="AcylCoA_DH/ox_N"/>
</dbReference>
<keyword evidence="5" id="KW-0560">Oxidoreductase</keyword>
<dbReference type="RefSeq" id="WP_172166785.1">
    <property type="nucleotide sequence ID" value="NZ_WOEZ01000092.1"/>
</dbReference>
<evidence type="ECO:0000259" key="7">
    <source>
        <dbReference type="Pfam" id="PF02770"/>
    </source>
</evidence>
<dbReference type="Gene3D" id="1.20.140.10">
    <property type="entry name" value="Butyryl-CoA Dehydrogenase, subunit A, domain 3"/>
    <property type="match status" value="1"/>
</dbReference>
<evidence type="ECO:0000256" key="1">
    <source>
        <dbReference type="ARBA" id="ARBA00001974"/>
    </source>
</evidence>
<dbReference type="Pfam" id="PF02770">
    <property type="entry name" value="Acyl-CoA_dh_M"/>
    <property type="match status" value="1"/>
</dbReference>
<dbReference type="Gene3D" id="2.40.110.10">
    <property type="entry name" value="Butyryl-CoA Dehydrogenase, subunit A, domain 2"/>
    <property type="match status" value="1"/>
</dbReference>
<sequence length="386" mass="43024">MRRTHFDADHLAFRDTVSRFFQGEIGPHAERWREQGFVDRQAFRKAGEQGYLLMWAPEIYGGLDLTDLRFEQILYEENVRHGELGFYINLHSRVVAPYLGTFGTDEQKARYLPPAIRGEEILAIAMTEPGAGSDLAGMTSRAQDMGDHWLLNGAKTYISNGSLADVVIVAARTVPASRHGIGLFIVDAGMPGFRRGNRLRKIGLHAQDTAELFFDDVRVSKSHVLGDPTKGFVYMSELLAEERLQVAIGSIAHAQVAFDITLDFIKERKAFGRSLGSFQHLRFEMAGMRAQLDAAQALVDHCVMEANAGALTAVMASEAKLLATDLENRVIDTCVQFHGGAGYMEEYRIARMFADARVSRIFAGTNEIMKEIIGRDLGLDDRKHKQ</sequence>
<reference evidence="9 10" key="1">
    <citation type="submission" date="2019-11" db="EMBL/GenBank/DDBJ databases">
        <title>Metabolism of dissolved organic matter in forest soils.</title>
        <authorList>
            <person name="Cyle K.T."/>
            <person name="Wilhelm R.C."/>
            <person name="Martinez C.E."/>
        </authorList>
    </citation>
    <scope>NUCLEOTIDE SEQUENCE [LARGE SCALE GENOMIC DNA]</scope>
    <source>
        <strain evidence="9 10">5N</strain>
    </source>
</reference>
<organism evidence="9 10">
    <name type="scientific">Paraburkholderia elongata</name>
    <dbReference type="NCBI Taxonomy" id="2675747"/>
    <lineage>
        <taxon>Bacteria</taxon>
        <taxon>Pseudomonadati</taxon>
        <taxon>Pseudomonadota</taxon>
        <taxon>Betaproteobacteria</taxon>
        <taxon>Burkholderiales</taxon>
        <taxon>Burkholderiaceae</taxon>
        <taxon>Paraburkholderia</taxon>
    </lineage>
</organism>
<dbReference type="PROSITE" id="PS00073">
    <property type="entry name" value="ACYL_COA_DH_2"/>
    <property type="match status" value="1"/>
</dbReference>
<dbReference type="AlphaFoldDB" id="A0A972SIU0"/>
<dbReference type="SUPFAM" id="SSF47203">
    <property type="entry name" value="Acyl-CoA dehydrogenase C-terminal domain-like"/>
    <property type="match status" value="1"/>
</dbReference>
<dbReference type="GO" id="GO:0050660">
    <property type="term" value="F:flavin adenine dinucleotide binding"/>
    <property type="evidence" value="ECO:0007669"/>
    <property type="project" value="InterPro"/>
</dbReference>
<dbReference type="Gene3D" id="1.10.540.10">
    <property type="entry name" value="Acyl-CoA dehydrogenase/oxidase, N-terminal domain"/>
    <property type="match status" value="1"/>
</dbReference>
<dbReference type="Pfam" id="PF02771">
    <property type="entry name" value="Acyl-CoA_dh_N"/>
    <property type="match status" value="1"/>
</dbReference>
<evidence type="ECO:0000259" key="6">
    <source>
        <dbReference type="Pfam" id="PF00441"/>
    </source>
</evidence>
<dbReference type="Proteomes" id="UP000655523">
    <property type="component" value="Unassembled WGS sequence"/>
</dbReference>
<keyword evidence="10" id="KW-1185">Reference proteome</keyword>
<name>A0A972SIU0_9BURK</name>
<dbReference type="InterPro" id="IPR037069">
    <property type="entry name" value="AcylCoA_DH/ox_N_sf"/>
</dbReference>
<proteinExistence type="inferred from homology"/>
<protein>
    <submittedName>
        <fullName evidence="9">Acyl-CoA dehydrogenase</fullName>
    </submittedName>
</protein>
<evidence type="ECO:0000256" key="3">
    <source>
        <dbReference type="ARBA" id="ARBA00022630"/>
    </source>
</evidence>
<feature type="domain" description="Acyl-CoA oxidase/dehydrogenase middle" evidence="7">
    <location>
        <begin position="123"/>
        <end position="217"/>
    </location>
</feature>
<feature type="domain" description="Acyl-CoA dehydrogenase/oxidase C-terminal" evidence="6">
    <location>
        <begin position="230"/>
        <end position="377"/>
    </location>
</feature>
<feature type="domain" description="Acyl-CoA dehydrogenase/oxidase N-terminal" evidence="8">
    <location>
        <begin position="8"/>
        <end position="119"/>
    </location>
</feature>
<dbReference type="FunFam" id="2.40.110.10:FF:000002">
    <property type="entry name" value="Acyl-CoA dehydrogenase fadE12"/>
    <property type="match status" value="1"/>
</dbReference>
<evidence type="ECO:0000259" key="8">
    <source>
        <dbReference type="Pfam" id="PF02771"/>
    </source>
</evidence>